<organism evidence="2 3">
    <name type="scientific">Cymbomonas tetramitiformis</name>
    <dbReference type="NCBI Taxonomy" id="36881"/>
    <lineage>
        <taxon>Eukaryota</taxon>
        <taxon>Viridiplantae</taxon>
        <taxon>Chlorophyta</taxon>
        <taxon>Pyramimonadophyceae</taxon>
        <taxon>Pyramimonadales</taxon>
        <taxon>Pyramimonadaceae</taxon>
        <taxon>Cymbomonas</taxon>
    </lineage>
</organism>
<dbReference type="Proteomes" id="UP001190700">
    <property type="component" value="Unassembled WGS sequence"/>
</dbReference>
<keyword evidence="3" id="KW-1185">Reference proteome</keyword>
<accession>A0AAE0G170</accession>
<feature type="region of interest" description="Disordered" evidence="1">
    <location>
        <begin position="20"/>
        <end position="59"/>
    </location>
</feature>
<gene>
    <name evidence="2" type="ORF">CYMTET_21925</name>
</gene>
<evidence type="ECO:0000256" key="1">
    <source>
        <dbReference type="SAM" id="MobiDB-lite"/>
    </source>
</evidence>
<reference evidence="2 3" key="1">
    <citation type="journal article" date="2015" name="Genome Biol. Evol.">
        <title>Comparative Genomics of a Bacterivorous Green Alga Reveals Evolutionary Causalities and Consequences of Phago-Mixotrophic Mode of Nutrition.</title>
        <authorList>
            <person name="Burns J.A."/>
            <person name="Paasch A."/>
            <person name="Narechania A."/>
            <person name="Kim E."/>
        </authorList>
    </citation>
    <scope>NUCLEOTIDE SEQUENCE [LARGE SCALE GENOMIC DNA]</scope>
    <source>
        <strain evidence="2 3">PLY_AMNH</strain>
    </source>
</reference>
<feature type="compositionally biased region" description="Acidic residues" evidence="1">
    <location>
        <begin position="31"/>
        <end position="45"/>
    </location>
</feature>
<name>A0AAE0G170_9CHLO</name>
<dbReference type="AlphaFoldDB" id="A0AAE0G170"/>
<dbReference type="EMBL" id="LGRX02010823">
    <property type="protein sequence ID" value="KAK3269635.1"/>
    <property type="molecule type" value="Genomic_DNA"/>
</dbReference>
<comment type="caution">
    <text evidence="2">The sequence shown here is derived from an EMBL/GenBank/DDBJ whole genome shotgun (WGS) entry which is preliminary data.</text>
</comment>
<protein>
    <submittedName>
        <fullName evidence="2">Uncharacterized protein</fullName>
    </submittedName>
</protein>
<evidence type="ECO:0000313" key="2">
    <source>
        <dbReference type="EMBL" id="KAK3269635.1"/>
    </source>
</evidence>
<sequence length="489" mass="55037">MGRCTHDKYHVAQLRKRWARNKRIAKKTEENSIEDQGSEEQEEDPPTANRAEQYAERQREQKRMCAQNCRKKLKHALFQERDLKVTSSEAAELPTTLQTLKPPPLDHLIFVGQLILPSCDAALLRMTEVSERDEKVPQFGKQTHPDLGKRCVKKVDHLLLARWKLVDNMHTYNLKQLKTDLQQYCSMQPTASLVQTVMSKAKAKLRGDPGGELTKLPVRAEMLREQGHARQLVTSTSSAEMRAVLINVEHTEFLCEQKSLRLDTLIPVSFSDGAHMRNHAAGILLSTVAFDSDHHVVPLPYSCLLTNENEHSHTMQVQFSKDTYGGAYDRPERREISDQDKGLEAAWRKVMTNDSKAFNCARHRGDSVSTTMKPGGSEARQLWEKVPDEAQCSMAACGNLHGEWMNSTVESMNAVNDEVRKEFSSGVHMTGSLLRLVKDSARRYSDKRKALTATRYLPRAVLSRMDDVLAKAQTITSGVTFPGGVGGGM</sequence>
<evidence type="ECO:0000313" key="3">
    <source>
        <dbReference type="Proteomes" id="UP001190700"/>
    </source>
</evidence>
<proteinExistence type="predicted"/>